<reference evidence="2" key="1">
    <citation type="journal article" date="2021" name="Nat. Commun.">
        <title>Genetic determinants of endophytism in the Arabidopsis root mycobiome.</title>
        <authorList>
            <person name="Mesny F."/>
            <person name="Miyauchi S."/>
            <person name="Thiergart T."/>
            <person name="Pickel B."/>
            <person name="Atanasova L."/>
            <person name="Karlsson M."/>
            <person name="Huettel B."/>
            <person name="Barry K.W."/>
            <person name="Haridas S."/>
            <person name="Chen C."/>
            <person name="Bauer D."/>
            <person name="Andreopoulos W."/>
            <person name="Pangilinan J."/>
            <person name="LaButti K."/>
            <person name="Riley R."/>
            <person name="Lipzen A."/>
            <person name="Clum A."/>
            <person name="Drula E."/>
            <person name="Henrissat B."/>
            <person name="Kohler A."/>
            <person name="Grigoriev I.V."/>
            <person name="Martin F.M."/>
            <person name="Hacquard S."/>
        </authorList>
    </citation>
    <scope>NUCLEOTIDE SEQUENCE</scope>
    <source>
        <strain evidence="2">FSSC 5 MPI-SDFR-AT-0091</strain>
    </source>
</reference>
<proteinExistence type="predicted"/>
<name>A0A9P9G056_FUSSL</name>
<dbReference type="EMBL" id="JAGTJS010000034">
    <property type="protein sequence ID" value="KAH7230830.1"/>
    <property type="molecule type" value="Genomic_DNA"/>
</dbReference>
<feature type="region of interest" description="Disordered" evidence="1">
    <location>
        <begin position="1"/>
        <end position="25"/>
    </location>
</feature>
<accession>A0A9P9G056</accession>
<feature type="compositionally biased region" description="Low complexity" evidence="1">
    <location>
        <begin position="164"/>
        <end position="192"/>
    </location>
</feature>
<sequence>MTSLNTPTITVLSDSESNSGRPPYIRGEHLDDLTICSTIRLHKGNLKRIYTGELRDRLGLSYALEYCLRALDKAGHKRYTRAWGSDDWNGDMTPPPRSNTTTSILTFSIAASPTPALGRPLDFLILPLTIDVILYIPEEQDVVMEDARRRHEAQVEAHKETLVLQQTQSQPASQPPLQEFEQQRFQLQQQKQTNEADIEQGRSQPRELIQAQNKQFQEFIQAQKLQLQQSTRHPHQSQQKPSQNQQPAQQQHPPEQPSRQDPIQQQPPPNLPLQQQPRYQQPTHQQLTAPPLQEQQKPSVLPPTPPKQPHYPMPAEEFQPEGFIQQLKGLIQQIPQQLPHLHQK</sequence>
<feature type="compositionally biased region" description="Low complexity" evidence="1">
    <location>
        <begin position="272"/>
        <end position="286"/>
    </location>
</feature>
<feature type="compositionally biased region" description="Polar residues" evidence="1">
    <location>
        <begin position="1"/>
        <end position="20"/>
    </location>
</feature>
<keyword evidence="3" id="KW-1185">Reference proteome</keyword>
<dbReference type="OrthoDB" id="5106994at2759"/>
<feature type="region of interest" description="Disordered" evidence="1">
    <location>
        <begin position="164"/>
        <end position="201"/>
    </location>
</feature>
<gene>
    <name evidence="2" type="ORF">B0J15DRAFT_518062</name>
</gene>
<evidence type="ECO:0000313" key="3">
    <source>
        <dbReference type="Proteomes" id="UP000736672"/>
    </source>
</evidence>
<evidence type="ECO:0000256" key="1">
    <source>
        <dbReference type="SAM" id="MobiDB-lite"/>
    </source>
</evidence>
<dbReference type="Proteomes" id="UP000736672">
    <property type="component" value="Unassembled WGS sequence"/>
</dbReference>
<comment type="caution">
    <text evidence="2">The sequence shown here is derived from an EMBL/GenBank/DDBJ whole genome shotgun (WGS) entry which is preliminary data.</text>
</comment>
<feature type="compositionally biased region" description="Low complexity" evidence="1">
    <location>
        <begin position="325"/>
        <end position="344"/>
    </location>
</feature>
<protein>
    <submittedName>
        <fullName evidence="2">Uncharacterized protein</fullName>
    </submittedName>
</protein>
<evidence type="ECO:0000313" key="2">
    <source>
        <dbReference type="EMBL" id="KAH7230830.1"/>
    </source>
</evidence>
<feature type="compositionally biased region" description="Low complexity" evidence="1">
    <location>
        <begin position="236"/>
        <end position="264"/>
    </location>
</feature>
<feature type="compositionally biased region" description="Pro residues" evidence="1">
    <location>
        <begin position="300"/>
        <end position="312"/>
    </location>
</feature>
<feature type="region of interest" description="Disordered" evidence="1">
    <location>
        <begin position="225"/>
        <end position="344"/>
    </location>
</feature>
<dbReference type="AlphaFoldDB" id="A0A9P9G056"/>
<organism evidence="2 3">
    <name type="scientific">Fusarium solani</name>
    <name type="common">Filamentous fungus</name>
    <dbReference type="NCBI Taxonomy" id="169388"/>
    <lineage>
        <taxon>Eukaryota</taxon>
        <taxon>Fungi</taxon>
        <taxon>Dikarya</taxon>
        <taxon>Ascomycota</taxon>
        <taxon>Pezizomycotina</taxon>
        <taxon>Sordariomycetes</taxon>
        <taxon>Hypocreomycetidae</taxon>
        <taxon>Hypocreales</taxon>
        <taxon>Nectriaceae</taxon>
        <taxon>Fusarium</taxon>
        <taxon>Fusarium solani species complex</taxon>
    </lineage>
</organism>